<evidence type="ECO:0000256" key="4">
    <source>
        <dbReference type="ARBA" id="ARBA00022989"/>
    </source>
</evidence>
<proteinExistence type="inferred from homology"/>
<feature type="transmembrane region" description="Helical" evidence="7">
    <location>
        <begin position="203"/>
        <end position="221"/>
    </location>
</feature>
<dbReference type="PANTHER" id="PTHR32322:SF2">
    <property type="entry name" value="EAMA DOMAIN-CONTAINING PROTEIN"/>
    <property type="match status" value="1"/>
</dbReference>
<name>A0A919DVG8_9ACTN</name>
<evidence type="ECO:0000259" key="9">
    <source>
        <dbReference type="Pfam" id="PF00892"/>
    </source>
</evidence>
<feature type="transmembrane region" description="Helical" evidence="7">
    <location>
        <begin position="233"/>
        <end position="252"/>
    </location>
</feature>
<evidence type="ECO:0000256" key="7">
    <source>
        <dbReference type="SAM" id="Phobius"/>
    </source>
</evidence>
<evidence type="ECO:0000256" key="3">
    <source>
        <dbReference type="ARBA" id="ARBA00022692"/>
    </source>
</evidence>
<dbReference type="RefSeq" id="WP_190139347.1">
    <property type="nucleotide sequence ID" value="NZ_BNBT01000137.1"/>
</dbReference>
<comment type="similarity">
    <text evidence="2">Belongs to the EamA transporter family.</text>
</comment>
<dbReference type="GO" id="GO:0016020">
    <property type="term" value="C:membrane"/>
    <property type="evidence" value="ECO:0007669"/>
    <property type="project" value="UniProtKB-SubCell"/>
</dbReference>
<feature type="transmembrane region" description="Helical" evidence="7">
    <location>
        <begin position="68"/>
        <end position="86"/>
    </location>
</feature>
<reference evidence="10" key="2">
    <citation type="submission" date="2020-09" db="EMBL/GenBank/DDBJ databases">
        <authorList>
            <person name="Sun Q."/>
            <person name="Ohkuma M."/>
        </authorList>
    </citation>
    <scope>NUCLEOTIDE SEQUENCE</scope>
    <source>
        <strain evidence="10">JCM 4784</strain>
    </source>
</reference>
<comment type="subcellular location">
    <subcellularLocation>
        <location evidence="1">Membrane</location>
        <topology evidence="1">Multi-pass membrane protein</topology>
    </subcellularLocation>
</comment>
<protein>
    <submittedName>
        <fullName evidence="10">Membrane protein</fullName>
    </submittedName>
</protein>
<comment type="caution">
    <text evidence="10">The sequence shown here is derived from an EMBL/GenBank/DDBJ whole genome shotgun (WGS) entry which is preliminary data.</text>
</comment>
<evidence type="ECO:0000256" key="1">
    <source>
        <dbReference type="ARBA" id="ARBA00004141"/>
    </source>
</evidence>
<dbReference type="AlphaFoldDB" id="A0A919DVG8"/>
<evidence type="ECO:0000256" key="6">
    <source>
        <dbReference type="SAM" id="MobiDB-lite"/>
    </source>
</evidence>
<dbReference type="InterPro" id="IPR000620">
    <property type="entry name" value="EamA_dom"/>
</dbReference>
<feature type="chain" id="PRO_5038844542" evidence="8">
    <location>
        <begin position="26"/>
        <end position="334"/>
    </location>
</feature>
<feature type="transmembrane region" description="Helical" evidence="7">
    <location>
        <begin position="38"/>
        <end position="56"/>
    </location>
</feature>
<keyword evidence="3 7" id="KW-0812">Transmembrane</keyword>
<dbReference type="Proteomes" id="UP000608024">
    <property type="component" value="Unassembled WGS sequence"/>
</dbReference>
<keyword evidence="5 7" id="KW-0472">Membrane</keyword>
<sequence length="334" mass="32783">MGNTRAARGALVMVFAQVVSLQAGAAVAKGAYAHVSPTALAGMRLGFAALVLWCVVRPRLALLTAARWRAAAGFGVVLAAMNTAYFQAIGHLPLGVAATLELLGPLTLALALSRSLAQLCAGLLALAGVLLLAAPGGALPVAGLVSGALAAVCRAAYVVLNRRVGRLFPDWSGLTVALAVGALLLVPAGAVTDGAAVARHPGVLGTGLLVALLSSLIPYCLDLLALRRVGVRAFGVLLALGPAVGAAVGFAALGERLSGAQCGAVGLVVAACAWAVWSGSGGSAPGPADRPAEQGHAAGPAGEGPAGPAGEGPAGPRGCRVHDGPMTRTRGSAR</sequence>
<dbReference type="PANTHER" id="PTHR32322">
    <property type="entry name" value="INNER MEMBRANE TRANSPORTER"/>
    <property type="match status" value="1"/>
</dbReference>
<dbReference type="SUPFAM" id="SSF103481">
    <property type="entry name" value="Multidrug resistance efflux transporter EmrE"/>
    <property type="match status" value="2"/>
</dbReference>
<evidence type="ECO:0000256" key="8">
    <source>
        <dbReference type="SAM" id="SignalP"/>
    </source>
</evidence>
<reference evidence="10" key="1">
    <citation type="journal article" date="2014" name="Int. J. Syst. Evol. Microbiol.">
        <title>Complete genome sequence of Corynebacterium casei LMG S-19264T (=DSM 44701T), isolated from a smear-ripened cheese.</title>
        <authorList>
            <consortium name="US DOE Joint Genome Institute (JGI-PGF)"/>
            <person name="Walter F."/>
            <person name="Albersmeier A."/>
            <person name="Kalinowski J."/>
            <person name="Ruckert C."/>
        </authorList>
    </citation>
    <scope>NUCLEOTIDE SEQUENCE</scope>
    <source>
        <strain evidence="10">JCM 4784</strain>
    </source>
</reference>
<evidence type="ECO:0000256" key="2">
    <source>
        <dbReference type="ARBA" id="ARBA00007362"/>
    </source>
</evidence>
<feature type="region of interest" description="Disordered" evidence="6">
    <location>
        <begin position="283"/>
        <end position="334"/>
    </location>
</feature>
<feature type="compositionally biased region" description="Gly residues" evidence="6">
    <location>
        <begin position="301"/>
        <end position="315"/>
    </location>
</feature>
<feature type="transmembrane region" description="Helical" evidence="7">
    <location>
        <begin position="172"/>
        <end position="191"/>
    </location>
</feature>
<evidence type="ECO:0000256" key="5">
    <source>
        <dbReference type="ARBA" id="ARBA00023136"/>
    </source>
</evidence>
<evidence type="ECO:0000313" key="10">
    <source>
        <dbReference type="EMBL" id="GHE84975.1"/>
    </source>
</evidence>
<gene>
    <name evidence="10" type="ORF">GCM10018785_61070</name>
</gene>
<dbReference type="InterPro" id="IPR050638">
    <property type="entry name" value="AA-Vitamin_Transporters"/>
</dbReference>
<keyword evidence="4 7" id="KW-1133">Transmembrane helix</keyword>
<dbReference type="EMBL" id="BNBT01000137">
    <property type="protein sequence ID" value="GHE84975.1"/>
    <property type="molecule type" value="Genomic_DNA"/>
</dbReference>
<dbReference type="Pfam" id="PF00892">
    <property type="entry name" value="EamA"/>
    <property type="match status" value="1"/>
</dbReference>
<organism evidence="10 11">
    <name type="scientific">Streptomyces longispororuber</name>
    <dbReference type="NCBI Taxonomy" id="68230"/>
    <lineage>
        <taxon>Bacteria</taxon>
        <taxon>Bacillati</taxon>
        <taxon>Actinomycetota</taxon>
        <taxon>Actinomycetes</taxon>
        <taxon>Kitasatosporales</taxon>
        <taxon>Streptomycetaceae</taxon>
        <taxon>Streptomyces</taxon>
    </lineage>
</organism>
<keyword evidence="11" id="KW-1185">Reference proteome</keyword>
<feature type="transmembrane region" description="Helical" evidence="7">
    <location>
        <begin position="119"/>
        <end position="135"/>
    </location>
</feature>
<keyword evidence="8" id="KW-0732">Signal</keyword>
<evidence type="ECO:0000313" key="11">
    <source>
        <dbReference type="Proteomes" id="UP000608024"/>
    </source>
</evidence>
<feature type="transmembrane region" description="Helical" evidence="7">
    <location>
        <begin position="141"/>
        <end position="160"/>
    </location>
</feature>
<feature type="domain" description="EamA" evidence="9">
    <location>
        <begin position="143"/>
        <end position="275"/>
    </location>
</feature>
<feature type="transmembrane region" description="Helical" evidence="7">
    <location>
        <begin position="92"/>
        <end position="112"/>
    </location>
</feature>
<dbReference type="InterPro" id="IPR037185">
    <property type="entry name" value="EmrE-like"/>
</dbReference>
<accession>A0A919DVG8</accession>
<feature type="signal peptide" evidence="8">
    <location>
        <begin position="1"/>
        <end position="25"/>
    </location>
</feature>
<feature type="transmembrane region" description="Helical" evidence="7">
    <location>
        <begin position="258"/>
        <end position="277"/>
    </location>
</feature>